<dbReference type="EC" id="3.1.30.-" evidence="8"/>
<evidence type="ECO:0000256" key="4">
    <source>
        <dbReference type="ARBA" id="ARBA00022723"/>
    </source>
</evidence>
<dbReference type="PANTHER" id="PTHR13966:SF5">
    <property type="entry name" value="ENDONUCLEASE G, MITOCHONDRIAL"/>
    <property type="match status" value="1"/>
</dbReference>
<dbReference type="RefSeq" id="WP_213756568.1">
    <property type="nucleotide sequence ID" value="NZ_JAHCQH010000020.1"/>
</dbReference>
<dbReference type="GO" id="GO:0004519">
    <property type="term" value="F:endonuclease activity"/>
    <property type="evidence" value="ECO:0007669"/>
    <property type="project" value="UniProtKB-KW"/>
</dbReference>
<proteinExistence type="inferred from homology"/>
<sequence>MVLALPLAILLAGYPARAADHPANDPLTCRAIWQSVGLPDPAADDGREITTVCHIGYITGHNNANKTPDWVVERITAETASQEFTRPDVSFKEETALPPGRQGAVNADYADSGMDRGHQAASADFSGDREAMIDTFFYSNAVPQSGRGFNQQIWRELEDLVQHLARERGEVVVITGPVNLEEKGIRLPAEADACGNAVELTRPARTSICDANDTDPSVPCGAGAGAVVPAALYKIIYDPALQRVNAYVMPNIDHRPGRKKVKALTYLSGFRVGVSTVEALTGLRFFTAPGEMSGRSLRETCPATMLH</sequence>
<accession>A0ABS5RAC3</accession>
<keyword evidence="3 8" id="KW-0540">Nuclease</keyword>
<evidence type="ECO:0000256" key="9">
    <source>
        <dbReference type="SAM" id="SignalP"/>
    </source>
</evidence>
<dbReference type="SMART" id="SM00892">
    <property type="entry name" value="Endonuclease_NS"/>
    <property type="match status" value="1"/>
</dbReference>
<dbReference type="InterPro" id="IPR040255">
    <property type="entry name" value="Non-specific_endonuclease"/>
</dbReference>
<organism evidence="12 13">
    <name type="scientific">Ancylobacter radicis</name>
    <dbReference type="NCBI Taxonomy" id="2836179"/>
    <lineage>
        <taxon>Bacteria</taxon>
        <taxon>Pseudomonadati</taxon>
        <taxon>Pseudomonadota</taxon>
        <taxon>Alphaproteobacteria</taxon>
        <taxon>Hyphomicrobiales</taxon>
        <taxon>Xanthobacteraceae</taxon>
        <taxon>Ancylobacter</taxon>
    </lineage>
</organism>
<evidence type="ECO:0000256" key="7">
    <source>
        <dbReference type="ARBA" id="ARBA00022842"/>
    </source>
</evidence>
<gene>
    <name evidence="12" type="ORF">KIP89_16000</name>
</gene>
<evidence type="ECO:0000256" key="1">
    <source>
        <dbReference type="ARBA" id="ARBA00001946"/>
    </source>
</evidence>
<dbReference type="InterPro" id="IPR020821">
    <property type="entry name" value="ENPP1-3/EXOG-like_nuc-like"/>
</dbReference>
<evidence type="ECO:0000313" key="12">
    <source>
        <dbReference type="EMBL" id="MBS9478618.1"/>
    </source>
</evidence>
<dbReference type="Proteomes" id="UP001166585">
    <property type="component" value="Unassembled WGS sequence"/>
</dbReference>
<protein>
    <recommendedName>
        <fullName evidence="8">Endonuclease</fullName>
        <ecNumber evidence="8">3.1.30.-</ecNumber>
    </recommendedName>
</protein>
<reference evidence="12" key="1">
    <citation type="submission" date="2021-05" db="EMBL/GenBank/DDBJ databases">
        <authorList>
            <person name="Sun Q."/>
            <person name="Inoue M."/>
        </authorList>
    </citation>
    <scope>NUCLEOTIDE SEQUENCE</scope>
    <source>
        <strain evidence="12">VKM B-3255</strain>
    </source>
</reference>
<comment type="similarity">
    <text evidence="2 8">Belongs to the DNA/RNA non-specific endonuclease family.</text>
</comment>
<dbReference type="InterPro" id="IPR018524">
    <property type="entry name" value="DNA/RNA_endonuclease_AS"/>
</dbReference>
<keyword evidence="9" id="KW-0732">Signal</keyword>
<keyword evidence="5 8" id="KW-0255">Endonuclease</keyword>
<feature type="signal peptide" evidence="9">
    <location>
        <begin position="1"/>
        <end position="18"/>
    </location>
</feature>
<keyword evidence="13" id="KW-1185">Reference proteome</keyword>
<comment type="caution">
    <text evidence="12">The sequence shown here is derived from an EMBL/GenBank/DDBJ whole genome shotgun (WGS) entry which is preliminary data.</text>
</comment>
<feature type="domain" description="ENPP1-3/EXOG-like endonuclease/phosphodiesterase" evidence="10">
    <location>
        <begin position="54"/>
        <end position="292"/>
    </location>
</feature>
<dbReference type="InterPro" id="IPR044929">
    <property type="entry name" value="DNA/RNA_non-sp_Endonuclease_sf"/>
</dbReference>
<evidence type="ECO:0000259" key="11">
    <source>
        <dbReference type="SMART" id="SM00892"/>
    </source>
</evidence>
<evidence type="ECO:0000256" key="2">
    <source>
        <dbReference type="ARBA" id="ARBA00010052"/>
    </source>
</evidence>
<dbReference type="SUPFAM" id="SSF54060">
    <property type="entry name" value="His-Me finger endonucleases"/>
    <property type="match status" value="1"/>
</dbReference>
<dbReference type="PANTHER" id="PTHR13966">
    <property type="entry name" value="ENDONUCLEASE RELATED"/>
    <property type="match status" value="1"/>
</dbReference>
<keyword evidence="4 8" id="KW-0479">Metal-binding</keyword>
<dbReference type="InterPro" id="IPR044925">
    <property type="entry name" value="His-Me_finger_sf"/>
</dbReference>
<dbReference type="EMBL" id="JAHCQH010000020">
    <property type="protein sequence ID" value="MBS9478618.1"/>
    <property type="molecule type" value="Genomic_DNA"/>
</dbReference>
<keyword evidence="7" id="KW-0460">Magnesium</keyword>
<feature type="domain" description="DNA/RNA non-specific endonuclease/pyrophosphatase/phosphodiesterase" evidence="11">
    <location>
        <begin position="53"/>
        <end position="292"/>
    </location>
</feature>
<feature type="chain" id="PRO_5045718912" description="Endonuclease" evidence="9">
    <location>
        <begin position="19"/>
        <end position="307"/>
    </location>
</feature>
<evidence type="ECO:0000256" key="5">
    <source>
        <dbReference type="ARBA" id="ARBA00022759"/>
    </source>
</evidence>
<dbReference type="Gene3D" id="3.40.570.10">
    <property type="entry name" value="Extracellular Endonuclease, subunit A"/>
    <property type="match status" value="1"/>
</dbReference>
<evidence type="ECO:0000313" key="13">
    <source>
        <dbReference type="Proteomes" id="UP001166585"/>
    </source>
</evidence>
<dbReference type="InterPro" id="IPR001604">
    <property type="entry name" value="Endo_G_ENPP1-like_dom"/>
</dbReference>
<evidence type="ECO:0000259" key="10">
    <source>
        <dbReference type="SMART" id="SM00477"/>
    </source>
</evidence>
<name>A0ABS5RAC3_9HYPH</name>
<evidence type="ECO:0000256" key="6">
    <source>
        <dbReference type="ARBA" id="ARBA00022801"/>
    </source>
</evidence>
<evidence type="ECO:0000256" key="3">
    <source>
        <dbReference type="ARBA" id="ARBA00022722"/>
    </source>
</evidence>
<comment type="cofactor">
    <cofactor evidence="1 8">
        <name>Mg(2+)</name>
        <dbReference type="ChEBI" id="CHEBI:18420"/>
    </cofactor>
</comment>
<dbReference type="PROSITE" id="PS01070">
    <property type="entry name" value="NUCLEASE_NON_SPEC"/>
    <property type="match status" value="1"/>
</dbReference>
<dbReference type="SMART" id="SM00477">
    <property type="entry name" value="NUC"/>
    <property type="match status" value="1"/>
</dbReference>
<keyword evidence="6 8" id="KW-0378">Hydrolase</keyword>
<evidence type="ECO:0000256" key="8">
    <source>
        <dbReference type="RuleBase" id="RU366055"/>
    </source>
</evidence>
<dbReference type="Pfam" id="PF01223">
    <property type="entry name" value="Endonuclease_NS"/>
    <property type="match status" value="1"/>
</dbReference>